<dbReference type="Pfam" id="PF02446">
    <property type="entry name" value="Glyco_hydro_77"/>
    <property type="match status" value="2"/>
</dbReference>
<comment type="catalytic activity">
    <reaction evidence="1 10">
        <text>Transfers a segment of a (1-&gt;4)-alpha-D-glucan to a new position in an acceptor, which may be glucose or a (1-&gt;4)-alpha-D-glucan.</text>
        <dbReference type="EC" id="2.4.1.25"/>
    </reaction>
</comment>
<dbReference type="SUPFAM" id="SSF51445">
    <property type="entry name" value="(Trans)glycosidases"/>
    <property type="match status" value="1"/>
</dbReference>
<accession>A0ABW0BDF4</accession>
<dbReference type="RefSeq" id="WP_378585742.1">
    <property type="nucleotide sequence ID" value="NZ_JBHSKD010000002.1"/>
</dbReference>
<evidence type="ECO:0000256" key="2">
    <source>
        <dbReference type="ARBA" id="ARBA00005684"/>
    </source>
</evidence>
<comment type="similarity">
    <text evidence="2 10">Belongs to the disproportionating enzyme family.</text>
</comment>
<evidence type="ECO:0000256" key="10">
    <source>
        <dbReference type="RuleBase" id="RU361207"/>
    </source>
</evidence>
<name>A0ABW0BDF4_9ACTN</name>
<evidence type="ECO:0000256" key="1">
    <source>
        <dbReference type="ARBA" id="ARBA00000439"/>
    </source>
</evidence>
<dbReference type="PANTHER" id="PTHR32438:SF5">
    <property type="entry name" value="4-ALPHA-GLUCANOTRANSFERASE DPE1, CHLOROPLASTIC_AMYLOPLASTIC"/>
    <property type="match status" value="1"/>
</dbReference>
<dbReference type="Gene3D" id="3.20.20.80">
    <property type="entry name" value="Glycosidases"/>
    <property type="match status" value="2"/>
</dbReference>
<dbReference type="EMBL" id="JBHSKD010000002">
    <property type="protein sequence ID" value="MFC5175261.1"/>
    <property type="molecule type" value="Genomic_DNA"/>
</dbReference>
<evidence type="ECO:0000256" key="4">
    <source>
        <dbReference type="ARBA" id="ARBA00020295"/>
    </source>
</evidence>
<reference evidence="12" key="1">
    <citation type="journal article" date="2019" name="Int. J. Syst. Evol. Microbiol.">
        <title>The Global Catalogue of Microorganisms (GCM) 10K type strain sequencing project: providing services to taxonomists for standard genome sequencing and annotation.</title>
        <authorList>
            <consortium name="The Broad Institute Genomics Platform"/>
            <consortium name="The Broad Institute Genome Sequencing Center for Infectious Disease"/>
            <person name="Wu L."/>
            <person name="Ma J."/>
        </authorList>
    </citation>
    <scope>NUCLEOTIDE SEQUENCE [LARGE SCALE GENOMIC DNA]</scope>
    <source>
        <strain evidence="12">DFY41</strain>
    </source>
</reference>
<dbReference type="InterPro" id="IPR003385">
    <property type="entry name" value="Glyco_hydro_77"/>
</dbReference>
<evidence type="ECO:0000256" key="3">
    <source>
        <dbReference type="ARBA" id="ARBA00012560"/>
    </source>
</evidence>
<dbReference type="NCBIfam" id="NF011080">
    <property type="entry name" value="PRK14508.1-3"/>
    <property type="match status" value="1"/>
</dbReference>
<keyword evidence="5 10" id="KW-0328">Glycosyltransferase</keyword>
<organism evidence="11 12">
    <name type="scientific">Nocardioides taihuensis</name>
    <dbReference type="NCBI Taxonomy" id="1835606"/>
    <lineage>
        <taxon>Bacteria</taxon>
        <taxon>Bacillati</taxon>
        <taxon>Actinomycetota</taxon>
        <taxon>Actinomycetes</taxon>
        <taxon>Propionibacteriales</taxon>
        <taxon>Nocardioidaceae</taxon>
        <taxon>Nocardioides</taxon>
    </lineage>
</organism>
<keyword evidence="12" id="KW-1185">Reference proteome</keyword>
<proteinExistence type="inferred from homology"/>
<protein>
    <recommendedName>
        <fullName evidence="4 10">4-alpha-glucanotransferase</fullName>
        <ecNumber evidence="3 10">2.4.1.25</ecNumber>
    </recommendedName>
    <alternativeName>
        <fullName evidence="8 10">Amylomaltase</fullName>
    </alternativeName>
    <alternativeName>
        <fullName evidence="9 10">Disproportionating enzyme</fullName>
    </alternativeName>
</protein>
<evidence type="ECO:0000313" key="12">
    <source>
        <dbReference type="Proteomes" id="UP001596087"/>
    </source>
</evidence>
<gene>
    <name evidence="11" type="primary">malQ</name>
    <name evidence="11" type="ORF">ACFPGP_01175</name>
</gene>
<keyword evidence="7 10" id="KW-0119">Carbohydrate metabolism</keyword>
<evidence type="ECO:0000313" key="11">
    <source>
        <dbReference type="EMBL" id="MFC5175261.1"/>
    </source>
</evidence>
<sequence length="470" mass="52239">MVHRRAGVLLHVTSLPSGDLGDDAFRFVDFLAAAGCSVWQVLPLVPTHDEDHSPYNAQSAMAGNPDLISAERRAQRGLLVAASLSDDQRTAYDAWCARQADWLDAYLEYTALREAVGHLPWLAWEPGLRDRDPRRVAEVLTPVADRVEELRFEQWVFAEQWRELREHAAGRGVLLFGDLPIFVALDSADVWASRELFELDSEGRPVTVTGCPPDYFAVDGQRWNNPHYDWAAMAADGFAWWRRRIARQRELFDLVRIDHFRGFEAAWHVPLAAPTARDGWWVPGPRDAVLSALVDAAGPGTLVAEDLGMITPEVDALRRRFGLPGMKILQFAFDGSPDNPYLPQHHGEESVVYTGTHDNDTTLGWWHSLDEGTRDQVRRLLAEQGLDPDEPMPWALVRLALSSTAALAVVPAQDLLGLGAESRMNTPGTDTGNWAWRAPADAFDDALAARVRGLVEVTHRVRGTTDSVGV</sequence>
<comment type="caution">
    <text evidence="11">The sequence shown here is derived from an EMBL/GenBank/DDBJ whole genome shotgun (WGS) entry which is preliminary data.</text>
</comment>
<evidence type="ECO:0000256" key="6">
    <source>
        <dbReference type="ARBA" id="ARBA00022679"/>
    </source>
</evidence>
<dbReference type="NCBIfam" id="TIGR00217">
    <property type="entry name" value="malQ"/>
    <property type="match status" value="1"/>
</dbReference>
<keyword evidence="6 10" id="KW-0808">Transferase</keyword>
<dbReference type="InterPro" id="IPR017853">
    <property type="entry name" value="GH"/>
</dbReference>
<dbReference type="PANTHER" id="PTHR32438">
    <property type="entry name" value="4-ALPHA-GLUCANOTRANSFERASE DPE1, CHLOROPLASTIC/AMYLOPLASTIC"/>
    <property type="match status" value="1"/>
</dbReference>
<evidence type="ECO:0000256" key="7">
    <source>
        <dbReference type="ARBA" id="ARBA00023277"/>
    </source>
</evidence>
<dbReference type="GO" id="GO:0004134">
    <property type="term" value="F:4-alpha-glucanotransferase activity"/>
    <property type="evidence" value="ECO:0007669"/>
    <property type="project" value="UniProtKB-EC"/>
</dbReference>
<dbReference type="EC" id="2.4.1.25" evidence="3 10"/>
<evidence type="ECO:0000256" key="5">
    <source>
        <dbReference type="ARBA" id="ARBA00022676"/>
    </source>
</evidence>
<evidence type="ECO:0000256" key="8">
    <source>
        <dbReference type="ARBA" id="ARBA00031423"/>
    </source>
</evidence>
<dbReference type="Proteomes" id="UP001596087">
    <property type="component" value="Unassembled WGS sequence"/>
</dbReference>
<evidence type="ECO:0000256" key="9">
    <source>
        <dbReference type="ARBA" id="ARBA00031501"/>
    </source>
</evidence>